<dbReference type="GO" id="GO:0005634">
    <property type="term" value="C:nucleus"/>
    <property type="evidence" value="ECO:0007669"/>
    <property type="project" value="UniProtKB-SubCell"/>
</dbReference>
<accession>B9UNL5</accession>
<dbReference type="Pfam" id="PF07716">
    <property type="entry name" value="bZIP_2"/>
    <property type="match status" value="1"/>
</dbReference>
<evidence type="ECO:0000256" key="7">
    <source>
        <dbReference type="ARBA" id="ARBA00023242"/>
    </source>
</evidence>
<dbReference type="PANTHER" id="PTHR46714:SF6">
    <property type="entry name" value="TRANSCRIPTIONAL ACTIVATOR HAC1"/>
    <property type="match status" value="1"/>
</dbReference>
<proteinExistence type="evidence at transcript level"/>
<evidence type="ECO:0000313" key="10">
    <source>
        <dbReference type="EMBL" id="ACJ61678.1"/>
    </source>
</evidence>
<dbReference type="GO" id="GO:0045944">
    <property type="term" value="P:positive regulation of transcription by RNA polymerase II"/>
    <property type="evidence" value="ECO:0007669"/>
    <property type="project" value="InterPro"/>
</dbReference>
<name>B9UNL5_ASPFM</name>
<evidence type="ECO:0000256" key="1">
    <source>
        <dbReference type="ARBA" id="ARBA00004123"/>
    </source>
</evidence>
<evidence type="ECO:0000256" key="3">
    <source>
        <dbReference type="ARBA" id="ARBA00023015"/>
    </source>
</evidence>
<keyword evidence="5" id="KW-0804">Transcription</keyword>
<dbReference type="InterPro" id="IPR004827">
    <property type="entry name" value="bZIP"/>
</dbReference>
<dbReference type="GO" id="GO:0006986">
    <property type="term" value="P:response to unfolded protein"/>
    <property type="evidence" value="ECO:0007669"/>
    <property type="project" value="UniProtKB-KW"/>
</dbReference>
<gene>
    <name evidence="10" type="primary">hacAi</name>
</gene>
<feature type="compositionally biased region" description="Polar residues" evidence="8">
    <location>
        <begin position="315"/>
        <end position="330"/>
    </location>
</feature>
<evidence type="ECO:0000256" key="4">
    <source>
        <dbReference type="ARBA" id="ARBA00023125"/>
    </source>
</evidence>
<feature type="domain" description="BZIP" evidence="9">
    <location>
        <begin position="80"/>
        <end position="143"/>
    </location>
</feature>
<dbReference type="GO" id="GO:0000981">
    <property type="term" value="F:DNA-binding transcription factor activity, RNA polymerase II-specific"/>
    <property type="evidence" value="ECO:0007669"/>
    <property type="project" value="InterPro"/>
</dbReference>
<keyword evidence="4" id="KW-0238">DNA-binding</keyword>
<dbReference type="PROSITE" id="PS00036">
    <property type="entry name" value="BZIP_BASIC"/>
    <property type="match status" value="1"/>
</dbReference>
<evidence type="ECO:0000256" key="2">
    <source>
        <dbReference type="ARBA" id="ARBA00007163"/>
    </source>
</evidence>
<dbReference type="SUPFAM" id="SSF57959">
    <property type="entry name" value="Leucine zipper domain"/>
    <property type="match status" value="1"/>
</dbReference>
<dbReference type="EMBL" id="EU877964">
    <property type="protein sequence ID" value="ACJ61678.1"/>
    <property type="molecule type" value="mRNA"/>
</dbReference>
<dbReference type="SMART" id="SM00338">
    <property type="entry name" value="BRLZ"/>
    <property type="match status" value="1"/>
</dbReference>
<dbReference type="PROSITE" id="PS50217">
    <property type="entry name" value="BZIP"/>
    <property type="match status" value="1"/>
</dbReference>
<feature type="compositionally biased region" description="Basic and acidic residues" evidence="8">
    <location>
        <begin position="35"/>
        <end position="48"/>
    </location>
</feature>
<keyword evidence="6" id="KW-0834">Unfolded protein response</keyword>
<evidence type="ECO:0000259" key="9">
    <source>
        <dbReference type="PROSITE" id="PS50217"/>
    </source>
</evidence>
<dbReference type="InterPro" id="IPR046347">
    <property type="entry name" value="bZIP_sf"/>
</dbReference>
<evidence type="ECO:0000256" key="5">
    <source>
        <dbReference type="ARBA" id="ARBA00023163"/>
    </source>
</evidence>
<dbReference type="Gene3D" id="1.20.5.170">
    <property type="match status" value="1"/>
</dbReference>
<keyword evidence="7" id="KW-0539">Nucleus</keyword>
<feature type="region of interest" description="Disordered" evidence="8">
    <location>
        <begin position="1"/>
        <end position="105"/>
    </location>
</feature>
<keyword evidence="3" id="KW-0805">Transcription regulation</keyword>
<dbReference type="AlphaFoldDB" id="B9UNL5"/>
<feature type="region of interest" description="Disordered" evidence="8">
    <location>
        <begin position="146"/>
        <end position="167"/>
    </location>
</feature>
<evidence type="ECO:0000256" key="6">
    <source>
        <dbReference type="ARBA" id="ARBA00023230"/>
    </source>
</evidence>
<reference evidence="10" key="1">
    <citation type="journal article" date="2009" name="PLoS Pathog.">
        <title>A role for the unfolded protein response (UPR) in virulence and antifungal susceptibility in Aspergillus fumigatus.</title>
        <authorList>
            <person name="Richie D.L."/>
            <person name="Hartl L."/>
            <person name="Aimanianda V."/>
            <person name="Winters M.S."/>
            <person name="Fuller K.K."/>
            <person name="Miley M.D."/>
            <person name="White S."/>
            <person name="McCarthy J.W."/>
            <person name="Latge J.P."/>
            <person name="Feldmesser M."/>
            <person name="Rhodes J.C."/>
            <person name="Askew D.S."/>
        </authorList>
    </citation>
    <scope>NUCLEOTIDE SEQUENCE</scope>
    <source>
        <strain evidence="10">H237</strain>
    </source>
</reference>
<sequence length="342" mass="37147">MEDNFASVVESLSGTSAPALPLLTVSPADTSLKAPETKVQETKTEEKKPPKKRKSWGQELPIPKTNLPPRKRAKTEDEKEQRRIERVLRNRAAAQTSRERKRLEMEKLENEKIQMEQQNQFLLQRLSQMEAENNRLSQQLAQLTAEVRNSRNSTPKPGSPATASPTLTPTLFKQEGDELPLERIPFPTPSITDYSPTLKPSSLAESSDVTQHPAVSVGGLEGPGSALPLFDLGSGVEHDAANDIAAPLSDDDFHRLFNGDSSTEPDSSVIEDGFSFDILDSGDLSAFPFDSMVNFDSEPVALEGIEPAHGLPNETPYQTSGLQPSLGASTSRCDGQGIAAGC</sequence>
<dbReference type="PANTHER" id="PTHR46714">
    <property type="entry name" value="TRANSCRIPTIONAL ACTIVATOR HAC1"/>
    <property type="match status" value="1"/>
</dbReference>
<feature type="region of interest" description="Disordered" evidence="8">
    <location>
        <begin position="306"/>
        <end position="330"/>
    </location>
</feature>
<dbReference type="InterPro" id="IPR044280">
    <property type="entry name" value="Hac1/HY5"/>
</dbReference>
<comment type="subcellular location">
    <subcellularLocation>
        <location evidence="1">Nucleus</location>
    </subcellularLocation>
</comment>
<dbReference type="FunFam" id="1.20.5.170:FF:000101">
    <property type="entry name" value="BZIP transcription factor HacA"/>
    <property type="match status" value="1"/>
</dbReference>
<dbReference type="GO" id="GO:0003677">
    <property type="term" value="F:DNA binding"/>
    <property type="evidence" value="ECO:0007669"/>
    <property type="project" value="UniProtKB-KW"/>
</dbReference>
<dbReference type="CDD" id="cd14710">
    <property type="entry name" value="bZIP_HAC1-like"/>
    <property type="match status" value="1"/>
</dbReference>
<organism evidence="10">
    <name type="scientific">Aspergillus fumigatus</name>
    <name type="common">Neosartorya fumigata</name>
    <dbReference type="NCBI Taxonomy" id="746128"/>
    <lineage>
        <taxon>Eukaryota</taxon>
        <taxon>Fungi</taxon>
        <taxon>Dikarya</taxon>
        <taxon>Ascomycota</taxon>
        <taxon>Pezizomycotina</taxon>
        <taxon>Eurotiomycetes</taxon>
        <taxon>Eurotiomycetidae</taxon>
        <taxon>Eurotiales</taxon>
        <taxon>Aspergillaceae</taxon>
        <taxon>Aspergillus</taxon>
        <taxon>Aspergillus subgen. Fumigati</taxon>
    </lineage>
</organism>
<comment type="similarity">
    <text evidence="2">Belongs to the bZIP family.</text>
</comment>
<protein>
    <submittedName>
        <fullName evidence="10">HacAi</fullName>
    </submittedName>
</protein>
<evidence type="ECO:0000256" key="8">
    <source>
        <dbReference type="SAM" id="MobiDB-lite"/>
    </source>
</evidence>
<feature type="compositionally biased region" description="Basic and acidic residues" evidence="8">
    <location>
        <begin position="74"/>
        <end position="88"/>
    </location>
</feature>